<dbReference type="Gene3D" id="3.40.50.300">
    <property type="entry name" value="P-loop containing nucleotide triphosphate hydrolases"/>
    <property type="match status" value="1"/>
</dbReference>
<evidence type="ECO:0000313" key="9">
    <source>
        <dbReference type="Proteomes" id="UP000694620"/>
    </source>
</evidence>
<keyword evidence="9" id="KW-1185">Reference proteome</keyword>
<dbReference type="SMART" id="SM00174">
    <property type="entry name" value="RHO"/>
    <property type="match status" value="1"/>
</dbReference>
<dbReference type="NCBIfam" id="TIGR00231">
    <property type="entry name" value="small_GTP"/>
    <property type="match status" value="1"/>
</dbReference>
<dbReference type="Proteomes" id="UP000694620">
    <property type="component" value="Chromosome 12"/>
</dbReference>
<name>A0A8C4SCI6_ERPCA</name>
<organism evidence="8 9">
    <name type="scientific">Erpetoichthys calabaricus</name>
    <name type="common">Rope fish</name>
    <name type="synonym">Calamoichthys calabaricus</name>
    <dbReference type="NCBI Taxonomy" id="27687"/>
    <lineage>
        <taxon>Eukaryota</taxon>
        <taxon>Metazoa</taxon>
        <taxon>Chordata</taxon>
        <taxon>Craniata</taxon>
        <taxon>Vertebrata</taxon>
        <taxon>Euteleostomi</taxon>
        <taxon>Actinopterygii</taxon>
        <taxon>Polypteriformes</taxon>
        <taxon>Polypteridae</taxon>
        <taxon>Erpetoichthys</taxon>
    </lineage>
</organism>
<dbReference type="GO" id="GO:0003924">
    <property type="term" value="F:GTPase activity"/>
    <property type="evidence" value="ECO:0007669"/>
    <property type="project" value="InterPro"/>
</dbReference>
<dbReference type="SMART" id="SM00173">
    <property type="entry name" value="RAS"/>
    <property type="match status" value="1"/>
</dbReference>
<evidence type="ECO:0000256" key="2">
    <source>
        <dbReference type="ARBA" id="ARBA00006270"/>
    </source>
</evidence>
<dbReference type="PRINTS" id="PR00449">
    <property type="entry name" value="RASTRNSFRMNG"/>
</dbReference>
<reference evidence="8" key="2">
    <citation type="submission" date="2025-08" db="UniProtKB">
        <authorList>
            <consortium name="Ensembl"/>
        </authorList>
    </citation>
    <scope>IDENTIFICATION</scope>
</reference>
<dbReference type="GO" id="GO:0031514">
    <property type="term" value="C:motile cilium"/>
    <property type="evidence" value="ECO:0007669"/>
    <property type="project" value="UniProtKB-SubCell"/>
</dbReference>
<dbReference type="GeneID" id="114661900"/>
<dbReference type="GeneTree" id="ENSGT00870000136549"/>
<dbReference type="PANTHER" id="PTHR47979">
    <property type="entry name" value="DRAB11-RELATED"/>
    <property type="match status" value="1"/>
</dbReference>
<dbReference type="RefSeq" id="XP_028670961.1">
    <property type="nucleotide sequence ID" value="XM_028815128.2"/>
</dbReference>
<comment type="subcellular location">
    <subcellularLocation>
        <location evidence="1">Cell projection</location>
        <location evidence="1">Cilium</location>
        <location evidence="1">Flagellum</location>
    </subcellularLocation>
</comment>
<keyword evidence="3" id="KW-0547">Nucleotide-binding</keyword>
<dbReference type="PROSITE" id="PS51419">
    <property type="entry name" value="RAB"/>
    <property type="match status" value="1"/>
</dbReference>
<evidence type="ECO:0000256" key="5">
    <source>
        <dbReference type="ARBA" id="ARBA00023069"/>
    </source>
</evidence>
<evidence type="ECO:0000256" key="4">
    <source>
        <dbReference type="ARBA" id="ARBA00022846"/>
    </source>
</evidence>
<reference evidence="8" key="1">
    <citation type="submission" date="2021-06" db="EMBL/GenBank/DDBJ databases">
        <authorList>
            <consortium name="Wellcome Sanger Institute Data Sharing"/>
        </authorList>
    </citation>
    <scope>NUCLEOTIDE SEQUENCE [LARGE SCALE GENOMIC DNA]</scope>
</reference>
<dbReference type="FunFam" id="3.40.50.300:FF:001684">
    <property type="entry name" value="Intraflagellar transport 27 homolog (Chlamydomonas)"/>
    <property type="match status" value="1"/>
</dbReference>
<dbReference type="InterPro" id="IPR001806">
    <property type="entry name" value="Small_GTPase"/>
</dbReference>
<comment type="similarity">
    <text evidence="2">Belongs to the small GTPase superfamily. Rab family.</text>
</comment>
<dbReference type="InterPro" id="IPR050209">
    <property type="entry name" value="Rab_GTPases_membrane_traffic"/>
</dbReference>
<evidence type="ECO:0000256" key="7">
    <source>
        <dbReference type="ARBA" id="ARBA00023273"/>
    </source>
</evidence>
<keyword evidence="6" id="KW-0342">GTP-binding</keyword>
<evidence type="ECO:0000313" key="8">
    <source>
        <dbReference type="Ensembl" id="ENSECRP00000014338.1"/>
    </source>
</evidence>
<accession>A0A8C4SCI6</accession>
<gene>
    <name evidence="8" type="primary">IFT27</name>
</gene>
<dbReference type="GO" id="GO:0030990">
    <property type="term" value="C:intraciliary transport particle"/>
    <property type="evidence" value="ECO:0007669"/>
    <property type="project" value="UniProtKB-ARBA"/>
</dbReference>
<dbReference type="SMART" id="SM00175">
    <property type="entry name" value="RAB"/>
    <property type="match status" value="1"/>
</dbReference>
<dbReference type="OrthoDB" id="265044at2759"/>
<protein>
    <submittedName>
        <fullName evidence="8">Intraflagellar transport 27</fullName>
    </submittedName>
</protein>
<keyword evidence="5" id="KW-0969">Cilium</keyword>
<dbReference type="Pfam" id="PF00071">
    <property type="entry name" value="Ras"/>
    <property type="match status" value="1"/>
</dbReference>
<sequence>MVKLRAKCILAGDATVGKSALCQLFRSDGTHFQKNYTMTTGVEVVVKSVNLPESNDSVEFFIFDSAGKDIFLDSVEKLWGQPSVLCLVFDVTSEQSFKSCAKWLERARAHTQGLQMPGVLVGNKTDLSVRRTVDTESAREWALSQGLEYFETSVKETENHEVPFRTLALAFHNIYREKLEVIQALA</sequence>
<evidence type="ECO:0000256" key="1">
    <source>
        <dbReference type="ARBA" id="ARBA00004230"/>
    </source>
</evidence>
<dbReference type="Ensembl" id="ENSECRT00000014591.1">
    <property type="protein sequence ID" value="ENSECRP00000014338.1"/>
    <property type="gene ID" value="ENSECRG00000009574.1"/>
</dbReference>
<proteinExistence type="inferred from homology"/>
<keyword evidence="7" id="KW-0966">Cell projection</keyword>
<reference evidence="8" key="3">
    <citation type="submission" date="2025-09" db="UniProtKB">
        <authorList>
            <consortium name="Ensembl"/>
        </authorList>
    </citation>
    <scope>IDENTIFICATION</scope>
</reference>
<dbReference type="InterPro" id="IPR027417">
    <property type="entry name" value="P-loop_NTPase"/>
</dbReference>
<dbReference type="InterPro" id="IPR005225">
    <property type="entry name" value="Small_GTP-bd"/>
</dbReference>
<keyword evidence="4" id="KW-0282">Flagellum</keyword>
<evidence type="ECO:0000256" key="3">
    <source>
        <dbReference type="ARBA" id="ARBA00022741"/>
    </source>
</evidence>
<evidence type="ECO:0000256" key="6">
    <source>
        <dbReference type="ARBA" id="ARBA00023134"/>
    </source>
</evidence>
<dbReference type="AlphaFoldDB" id="A0A8C4SCI6"/>
<dbReference type="GO" id="GO:0005525">
    <property type="term" value="F:GTP binding"/>
    <property type="evidence" value="ECO:0007669"/>
    <property type="project" value="UniProtKB-KW"/>
</dbReference>
<dbReference type="SUPFAM" id="SSF52540">
    <property type="entry name" value="P-loop containing nucleoside triphosphate hydrolases"/>
    <property type="match status" value="1"/>
</dbReference>